<keyword evidence="10" id="KW-1185">Reference proteome</keyword>
<comment type="similarity">
    <text evidence="2">Belongs to the methyl-accepting chemotaxis (MCP) protein family.</text>
</comment>
<sequence length="704" mass="73616">MFANLKIRYKLGLLLVLPLTAFFIYSGIASLDKYEGWKSASVMMEAVDVMVRLGGLAHELQKERGLSSGFLASKGERFGPELNAQRGASNAAVSQLRDTLTRSAEAAKQPSMAKALAALEPVLSGLDGQRASVDAKRLEAREAIGSYTQSIDKVLGGCSVILTLAAGSGMTRPAAAYVELLRGKEAAGQERALLNGAFSAGRFTPELYKDWLSRLGVQDAHLGSFATLGGDQATSLLASRTEGPAKEVDAFRAKAFANQAKPALEGDPQAWFKASTVRIDALKAVEDAWSSSLTERCTGVLEKARGAFFLNLGAALGVALVSLLLGWLVFRSITGPLLGAVDFAQHVASGDLGVSIDAKGGDEVAALRRALGSMLETIRAMIDKAEKAMQEASREAEHAREAALEAQEATARAERAKSEGMAMAADKLEGVVLAVTTSSEQLASEVEQASGGASLQSARMAETATAMEQMNATVLEVARSASAAAATSDKARQEALNGAKVVREAMVGITQARDQSLELKRAMGELEGSARDVGRILSVISDIADQTNLLALNAAIEAARAGEAGRGFAVVADEVRKLAEKTMQATKEVASSVGGIQQGAADTIRNVESAVARIESATAQADLSGKALEAIVSLVDEASMQVSSIATASEEQSASSEEINRSLEDVNRISMETAQAMDHSAQAVSGLAAQSRTLRGLIGELRAS</sequence>
<dbReference type="PANTHER" id="PTHR32089">
    <property type="entry name" value="METHYL-ACCEPTING CHEMOTAXIS PROTEIN MCPB"/>
    <property type="match status" value="1"/>
</dbReference>
<proteinExistence type="inferred from homology"/>
<dbReference type="InterPro" id="IPR003660">
    <property type="entry name" value="HAMP_dom"/>
</dbReference>
<dbReference type="Pfam" id="PF08376">
    <property type="entry name" value="NIT"/>
    <property type="match status" value="1"/>
</dbReference>
<dbReference type="PROSITE" id="PS50885">
    <property type="entry name" value="HAMP"/>
    <property type="match status" value="1"/>
</dbReference>
<keyword evidence="5" id="KW-0812">Transmembrane</keyword>
<keyword evidence="5" id="KW-0472">Membrane</keyword>
<evidence type="ECO:0000256" key="1">
    <source>
        <dbReference type="ARBA" id="ARBA00023224"/>
    </source>
</evidence>
<evidence type="ECO:0000256" key="4">
    <source>
        <dbReference type="SAM" id="Coils"/>
    </source>
</evidence>
<keyword evidence="4" id="KW-0175">Coiled coil</keyword>
<reference evidence="9 10" key="1">
    <citation type="submission" date="2020-04" db="EMBL/GenBank/DDBJ databases">
        <authorList>
            <consortium name="Desulfovibrio sp. FSS-1 genome sequencing consortium"/>
            <person name="Shimoshige H."/>
            <person name="Kobayashi H."/>
            <person name="Maekawa T."/>
        </authorList>
    </citation>
    <scope>NUCLEOTIDE SEQUENCE [LARGE SCALE GENOMIC DNA]</scope>
    <source>
        <strain evidence="9 10">SIID29052-01</strain>
    </source>
</reference>
<feature type="coiled-coil region" evidence="4">
    <location>
        <begin position="375"/>
        <end position="419"/>
    </location>
</feature>
<dbReference type="InterPro" id="IPR010910">
    <property type="entry name" value="Nitrate/nitrite_sensing_bac"/>
</dbReference>
<dbReference type="Pfam" id="PF00672">
    <property type="entry name" value="HAMP"/>
    <property type="match status" value="1"/>
</dbReference>
<evidence type="ECO:0000259" key="7">
    <source>
        <dbReference type="PROSITE" id="PS50885"/>
    </source>
</evidence>
<organism evidence="9 10">
    <name type="scientific">Fundidesulfovibrio magnetotacticus</name>
    <dbReference type="NCBI Taxonomy" id="2730080"/>
    <lineage>
        <taxon>Bacteria</taxon>
        <taxon>Pseudomonadati</taxon>
        <taxon>Thermodesulfobacteriota</taxon>
        <taxon>Desulfovibrionia</taxon>
        <taxon>Desulfovibrionales</taxon>
        <taxon>Desulfovibrionaceae</taxon>
        <taxon>Fundidesulfovibrio</taxon>
    </lineage>
</organism>
<dbReference type="EMBL" id="BLTE01000005">
    <property type="protein sequence ID" value="GFK93659.1"/>
    <property type="molecule type" value="Genomic_DNA"/>
</dbReference>
<dbReference type="InterPro" id="IPR004089">
    <property type="entry name" value="MCPsignal_dom"/>
</dbReference>
<dbReference type="SMART" id="SM00283">
    <property type="entry name" value="MA"/>
    <property type="match status" value="1"/>
</dbReference>
<dbReference type="Pfam" id="PF00015">
    <property type="entry name" value="MCPsignal"/>
    <property type="match status" value="1"/>
</dbReference>
<evidence type="ECO:0000313" key="9">
    <source>
        <dbReference type="EMBL" id="GFK93659.1"/>
    </source>
</evidence>
<feature type="domain" description="Methyl-accepting transducer" evidence="6">
    <location>
        <begin position="431"/>
        <end position="667"/>
    </location>
</feature>
<gene>
    <name evidence="9" type="primary">mcpQ_8</name>
    <name evidence="9" type="ORF">NNJEOMEG_01493</name>
</gene>
<evidence type="ECO:0000259" key="6">
    <source>
        <dbReference type="PROSITE" id="PS50111"/>
    </source>
</evidence>
<dbReference type="PANTHER" id="PTHR32089:SF112">
    <property type="entry name" value="LYSOZYME-LIKE PROTEIN-RELATED"/>
    <property type="match status" value="1"/>
</dbReference>
<comment type="caution">
    <text evidence="9">The sequence shown here is derived from an EMBL/GenBank/DDBJ whole genome shotgun (WGS) entry which is preliminary data.</text>
</comment>
<dbReference type="GO" id="GO:0016020">
    <property type="term" value="C:membrane"/>
    <property type="evidence" value="ECO:0007669"/>
    <property type="project" value="InterPro"/>
</dbReference>
<feature type="transmembrane region" description="Helical" evidence="5">
    <location>
        <begin position="308"/>
        <end position="330"/>
    </location>
</feature>
<feature type="domain" description="NIT" evidence="8">
    <location>
        <begin position="51"/>
        <end position="300"/>
    </location>
</feature>
<reference evidence="9 10" key="2">
    <citation type="submission" date="2020-05" db="EMBL/GenBank/DDBJ databases">
        <title>Draft genome sequence of Desulfovibrio sp. strainFSS-1.</title>
        <authorList>
            <person name="Shimoshige H."/>
            <person name="Kobayashi H."/>
            <person name="Maekawa T."/>
        </authorList>
    </citation>
    <scope>NUCLEOTIDE SEQUENCE [LARGE SCALE GENOMIC DNA]</scope>
    <source>
        <strain evidence="9 10">SIID29052-01</strain>
    </source>
</reference>
<dbReference type="SUPFAM" id="SSF58104">
    <property type="entry name" value="Methyl-accepting chemotaxis protein (MCP) signaling domain"/>
    <property type="match status" value="1"/>
</dbReference>
<evidence type="ECO:0000259" key="8">
    <source>
        <dbReference type="PROSITE" id="PS50906"/>
    </source>
</evidence>
<dbReference type="SMART" id="SM00304">
    <property type="entry name" value="HAMP"/>
    <property type="match status" value="1"/>
</dbReference>
<evidence type="ECO:0000313" key="10">
    <source>
        <dbReference type="Proteomes" id="UP000494245"/>
    </source>
</evidence>
<feature type="domain" description="HAMP" evidence="7">
    <location>
        <begin position="331"/>
        <end position="383"/>
    </location>
</feature>
<dbReference type="Proteomes" id="UP000494245">
    <property type="component" value="Unassembled WGS sequence"/>
</dbReference>
<dbReference type="Gene3D" id="1.10.287.950">
    <property type="entry name" value="Methyl-accepting chemotaxis protein"/>
    <property type="match status" value="1"/>
</dbReference>
<dbReference type="AlphaFoldDB" id="A0A6V8LU73"/>
<keyword evidence="5" id="KW-1133">Transmembrane helix</keyword>
<evidence type="ECO:0000256" key="2">
    <source>
        <dbReference type="ARBA" id="ARBA00029447"/>
    </source>
</evidence>
<dbReference type="PROSITE" id="PS50111">
    <property type="entry name" value="CHEMOTAXIS_TRANSDUC_2"/>
    <property type="match status" value="1"/>
</dbReference>
<dbReference type="CDD" id="cd11386">
    <property type="entry name" value="MCP_signal"/>
    <property type="match status" value="1"/>
</dbReference>
<dbReference type="PROSITE" id="PS50906">
    <property type="entry name" value="NIT"/>
    <property type="match status" value="1"/>
</dbReference>
<name>A0A6V8LU73_9BACT</name>
<keyword evidence="1 3" id="KW-0807">Transducer</keyword>
<dbReference type="GO" id="GO:0007165">
    <property type="term" value="P:signal transduction"/>
    <property type="evidence" value="ECO:0007669"/>
    <property type="project" value="UniProtKB-KW"/>
</dbReference>
<dbReference type="Gene3D" id="6.10.340.10">
    <property type="match status" value="1"/>
</dbReference>
<dbReference type="InterPro" id="IPR013587">
    <property type="entry name" value="Nitrate/nitrite_sensing"/>
</dbReference>
<dbReference type="CDD" id="cd06225">
    <property type="entry name" value="HAMP"/>
    <property type="match status" value="1"/>
</dbReference>
<accession>A0A6V8LU73</accession>
<protein>
    <submittedName>
        <fullName evidence="9">Methyl-accepting chemotaxis protein McpQ</fullName>
    </submittedName>
</protein>
<dbReference type="RefSeq" id="WP_173082910.1">
    <property type="nucleotide sequence ID" value="NZ_BLTE01000005.1"/>
</dbReference>
<evidence type="ECO:0000256" key="5">
    <source>
        <dbReference type="SAM" id="Phobius"/>
    </source>
</evidence>
<evidence type="ECO:0000256" key="3">
    <source>
        <dbReference type="PROSITE-ProRule" id="PRU00284"/>
    </source>
</evidence>